<evidence type="ECO:0000256" key="4">
    <source>
        <dbReference type="ARBA" id="ARBA00044494"/>
    </source>
</evidence>
<evidence type="ECO:0000256" key="10">
    <source>
        <dbReference type="ARBA" id="ARBA00047409"/>
    </source>
</evidence>
<sequence>MCAVTSLGPVGRGEKSSAVERSPKLDLFVPLVWLGFRGCWGVKGAEVRRRSKEAAVSKLRREARRPRHYEPVRERRGPEPRRRALGGGWAQAPSWPAKFRSHQRARRGRGDKAPCQERPPCCLTHRKAPRAGRGRALGAGAGQRAGPQADRGQCPEFARGGEVAPRMLGSPALRGRRACEAPVAPGAASMAQAGNTGPGAGGHRGAGTALGRAPWRWALALLWLATAAGGPSRRQWPVPYKRFSFRPAPDPYCQAKYTFCPTGSPIPDMKGDDVIEVFRLQAPVWEFKYGDLLGHLKIMHDAIGFRSALTGKNYTMEWYELFQLGNCTFPHLRPEMNAPFWCNQGAACFFEGIDDNHWKENGTLVQVATISGNTFNKMAKWVKQDNETGIYYETWTVLASPEKGAETWFESYDCSKFVLRTYKKLAELGAEFKKIETKYTRIFLYSGEPTYLGNETSVFGPTGNKTLASAIKRFYYPFKPHLSTKEFLLNLLQIFDAVIIHRHFYLFYNFEYWFLPMKFPFIKITYEEIPLYNRNKTLPGL</sequence>
<comment type="function">
    <text evidence="4">Exhibits palmitoyl protein thioesterase (S-depalmitoylation) activity in vitro and most likely plays a role in protein S-depalmitoylation.</text>
</comment>
<comment type="catalytic activity">
    <reaction evidence="12">
        <text>2 1-(9Z-octadecenoyl)-sn-glycero-3-phospho-(1'-sn-glycerol) = 1-(9Z-octadecenoyl)-sn-glycero-3-phospho-(3'-(9Z-octadecenoyl)-1'-sn-glycerol) + sn-glycero-3-phospho-(1'-sn-glycerol)</text>
        <dbReference type="Rhea" id="RHEA:77599"/>
        <dbReference type="ChEBI" id="CHEBI:64717"/>
        <dbReference type="ChEBI" id="CHEBI:72828"/>
        <dbReference type="ChEBI" id="CHEBI:232637"/>
    </reaction>
    <physiologicalReaction direction="left-to-right" evidence="12">
        <dbReference type="Rhea" id="RHEA:77600"/>
    </physiologicalReaction>
</comment>
<dbReference type="GO" id="GO:0005765">
    <property type="term" value="C:lysosomal membrane"/>
    <property type="evidence" value="ECO:0007669"/>
    <property type="project" value="TreeGrafter"/>
</dbReference>
<feature type="compositionally biased region" description="Basic and acidic residues" evidence="16">
    <location>
        <begin position="68"/>
        <end position="82"/>
    </location>
</feature>
<evidence type="ECO:0000256" key="14">
    <source>
        <dbReference type="ARBA" id="ARBA00051553"/>
    </source>
</evidence>
<evidence type="ECO:0000256" key="2">
    <source>
        <dbReference type="ARBA" id="ARBA00012423"/>
    </source>
</evidence>
<protein>
    <recommendedName>
        <fullName evidence="5">Bis(monoacylglycero)phosphate synthase CLN5</fullName>
        <ecNumber evidence="2">3.1.2.22</ecNumber>
    </recommendedName>
    <alternativeName>
        <fullName evidence="6">Ceroid-lipofuscinosis neuronal protein 5</fullName>
    </alternativeName>
    <alternativeName>
        <fullName evidence="8">Palmitoyl protein thioesterase CLN5</fullName>
    </alternativeName>
    <alternativeName>
        <fullName evidence="7">S-depalmitoylase CLN5</fullName>
    </alternativeName>
</protein>
<reference evidence="18" key="1">
    <citation type="submission" date="2025-08" db="UniProtKB">
        <authorList>
            <consortium name="RefSeq"/>
        </authorList>
    </citation>
    <scope>IDENTIFICATION</scope>
    <source>
        <tissue evidence="18">Muscle</tissue>
    </source>
</reference>
<evidence type="ECO:0000256" key="8">
    <source>
        <dbReference type="ARBA" id="ARBA00044557"/>
    </source>
</evidence>
<evidence type="ECO:0000256" key="12">
    <source>
        <dbReference type="ARBA" id="ARBA00051022"/>
    </source>
</evidence>
<name>A0A8B7S963_HIPAR</name>
<dbReference type="EC" id="3.1.2.22" evidence="2"/>
<evidence type="ECO:0000313" key="17">
    <source>
        <dbReference type="Proteomes" id="UP000694851"/>
    </source>
</evidence>
<dbReference type="GO" id="GO:0007040">
    <property type="term" value="P:lysosome organization"/>
    <property type="evidence" value="ECO:0007669"/>
    <property type="project" value="TreeGrafter"/>
</dbReference>
<dbReference type="RefSeq" id="XP_019509851.1">
    <property type="nucleotide sequence ID" value="XM_019654306.1"/>
</dbReference>
<keyword evidence="17" id="KW-1185">Reference proteome</keyword>
<proteinExistence type="inferred from homology"/>
<comment type="function">
    <text evidence="9">Catalyzes the synthesis of bis(monoacylglycero)phosphate (BMP) via transacylation of 2 molecules of lysophosphatidylglycerol (LPG). BMP also known as lysobisphosphatidic acid plays a key role in the formation of intraluminal vesicles and in maintaining intracellular cholesterol homeostasis. Can use only LPG as the exclusive lysophospholipid acyl donor for base exchange and displays BMP synthase activity towards various LPGs (LPG 14:0, LPG 16:0, LPG 18:0, LPG 18:1) with a higher preference for longer chain lengths. Plays a role in influencing the retrograde trafficking of lysosomal sorting receptors SORT1 and IGF2R from the endosomes to the trans-Golgi network by controlling the recruitment of retromer complex to the endosomal membrane. Regulates the localization and activation of RAB7A which is required to recruit the retromer complex to the endosomal membrane.</text>
</comment>
<evidence type="ECO:0000256" key="9">
    <source>
        <dbReference type="ARBA" id="ARBA00045492"/>
    </source>
</evidence>
<evidence type="ECO:0000256" key="5">
    <source>
        <dbReference type="ARBA" id="ARBA00044532"/>
    </source>
</evidence>
<dbReference type="OrthoDB" id="10005881at2759"/>
<feature type="region of interest" description="Disordered" evidence="16">
    <location>
        <begin position="50"/>
        <end position="127"/>
    </location>
</feature>
<dbReference type="KEGG" id="hai:109389064"/>
<organism evidence="17 18">
    <name type="scientific">Hipposideros armiger</name>
    <name type="common">Great Himalayan leaf-nosed bat</name>
    <dbReference type="NCBI Taxonomy" id="186990"/>
    <lineage>
        <taxon>Eukaryota</taxon>
        <taxon>Metazoa</taxon>
        <taxon>Chordata</taxon>
        <taxon>Craniata</taxon>
        <taxon>Vertebrata</taxon>
        <taxon>Euteleostomi</taxon>
        <taxon>Mammalia</taxon>
        <taxon>Eutheria</taxon>
        <taxon>Laurasiatheria</taxon>
        <taxon>Chiroptera</taxon>
        <taxon>Yinpterochiroptera</taxon>
        <taxon>Rhinolophoidea</taxon>
        <taxon>Hipposideridae</taxon>
        <taxon>Hipposideros</taxon>
    </lineage>
</organism>
<evidence type="ECO:0000256" key="15">
    <source>
        <dbReference type="ARBA" id="ARBA00051789"/>
    </source>
</evidence>
<comment type="catalytic activity">
    <reaction evidence="13">
        <text>2 1-hexadecanoyl-sn-glycero-3-phospho-(1'-sn-glycerol) = 1-hexadecanoyl-sn-glycero-3-phospho-(3'-hexadecanoyl-1'-sn-glycerol) + sn-glycero-3-phospho-(1'-sn-glycerol)</text>
        <dbReference type="Rhea" id="RHEA:77607"/>
        <dbReference type="ChEBI" id="CHEBI:64717"/>
        <dbReference type="ChEBI" id="CHEBI:75158"/>
        <dbReference type="ChEBI" id="CHEBI:232639"/>
    </reaction>
    <physiologicalReaction direction="left-to-right" evidence="13">
        <dbReference type="Rhea" id="RHEA:77608"/>
    </physiologicalReaction>
</comment>
<comment type="similarity">
    <text evidence="1">Belongs to the CLN5 family.</text>
</comment>
<evidence type="ECO:0000256" key="6">
    <source>
        <dbReference type="ARBA" id="ARBA00044547"/>
    </source>
</evidence>
<dbReference type="CTD" id="1203"/>
<accession>A0A8B7S963</accession>
<evidence type="ECO:0000256" key="13">
    <source>
        <dbReference type="ARBA" id="ARBA00051183"/>
    </source>
</evidence>
<comment type="catalytic activity">
    <reaction evidence="11">
        <text>2 1-tetradecanoyl-sn-glycero-3-phospho-(1'-sn-glycerol) = 1-tetradecanoyl-sn-glycero-3-phospho-(3'-tetradecanoyl-1'-sn-glycerol) + sn-glycero-3-phospho-(1'-sn-glycerol)</text>
        <dbReference type="Rhea" id="RHEA:77611"/>
        <dbReference type="ChEBI" id="CHEBI:64717"/>
        <dbReference type="ChEBI" id="CHEBI:72826"/>
        <dbReference type="ChEBI" id="CHEBI:232640"/>
    </reaction>
    <physiologicalReaction direction="left-to-right" evidence="11">
        <dbReference type="Rhea" id="RHEA:77612"/>
    </physiologicalReaction>
</comment>
<keyword evidence="3" id="KW-0325">Glycoprotein</keyword>
<dbReference type="GO" id="GO:0008474">
    <property type="term" value="F:palmitoyl-(protein) hydrolase activity"/>
    <property type="evidence" value="ECO:0007669"/>
    <property type="project" value="UniProtKB-EC"/>
</dbReference>
<gene>
    <name evidence="18" type="primary">CLN5</name>
</gene>
<dbReference type="PANTHER" id="PTHR15380:SF2">
    <property type="entry name" value="CEROID-LIPOFUSCINOSIS NEURONAL PROTEIN 5"/>
    <property type="match status" value="1"/>
</dbReference>
<comment type="catalytic activity">
    <reaction evidence="15">
        <text>2 1-octadecanoyl-sn-glycero-3-phospho-(1'-sn-glycerol) = 1-octadecanoyl-sn-glycero-3-phospho-(3'-octadecanoyl-1'-sn-glycerol) + sn-glycero-3-phospho-(1'-sn-glycerol)</text>
        <dbReference type="Rhea" id="RHEA:77603"/>
        <dbReference type="ChEBI" id="CHEBI:64717"/>
        <dbReference type="ChEBI" id="CHEBI:72827"/>
        <dbReference type="ChEBI" id="CHEBI:232638"/>
    </reaction>
    <physiologicalReaction direction="left-to-right" evidence="15">
        <dbReference type="Rhea" id="RHEA:77604"/>
    </physiologicalReaction>
</comment>
<evidence type="ECO:0000256" key="16">
    <source>
        <dbReference type="SAM" id="MobiDB-lite"/>
    </source>
</evidence>
<comment type="catalytic activity">
    <reaction evidence="14">
        <text>2 1-acyl-sn-glycero-3-phospho-(1'-sn-glycerol) = 1-acyl-sn-glycero-3-phospho-(3'-acyl-sn-1'-glycerol) + sn-glycero-3-phospho-(1'-sn-glycerol)</text>
        <dbReference type="Rhea" id="RHEA:77619"/>
        <dbReference type="ChEBI" id="CHEBI:64717"/>
        <dbReference type="ChEBI" id="CHEBI:64840"/>
        <dbReference type="ChEBI" id="CHEBI:232628"/>
    </reaction>
    <physiologicalReaction direction="left-to-right" evidence="14">
        <dbReference type="Rhea" id="RHEA:77620"/>
    </physiologicalReaction>
</comment>
<dbReference type="InterPro" id="IPR026138">
    <property type="entry name" value="CLN5"/>
</dbReference>
<evidence type="ECO:0000313" key="18">
    <source>
        <dbReference type="RefSeq" id="XP_019509851.1"/>
    </source>
</evidence>
<dbReference type="Pfam" id="PF15014">
    <property type="entry name" value="CLN5"/>
    <property type="match status" value="1"/>
</dbReference>
<evidence type="ECO:0000256" key="11">
    <source>
        <dbReference type="ARBA" id="ARBA00050455"/>
    </source>
</evidence>
<evidence type="ECO:0000256" key="1">
    <source>
        <dbReference type="ARBA" id="ARBA00007028"/>
    </source>
</evidence>
<evidence type="ECO:0000256" key="3">
    <source>
        <dbReference type="ARBA" id="ARBA00023180"/>
    </source>
</evidence>
<evidence type="ECO:0000256" key="7">
    <source>
        <dbReference type="ARBA" id="ARBA00044556"/>
    </source>
</evidence>
<dbReference type="GeneID" id="109389064"/>
<dbReference type="PANTHER" id="PTHR15380">
    <property type="entry name" value="CEROID-LIPOFUSCINOSIS, NEURONAL 5"/>
    <property type="match status" value="1"/>
</dbReference>
<dbReference type="GO" id="GO:0016798">
    <property type="term" value="F:hydrolase activity, acting on glycosyl bonds"/>
    <property type="evidence" value="ECO:0007669"/>
    <property type="project" value="TreeGrafter"/>
</dbReference>
<dbReference type="AlphaFoldDB" id="A0A8B7S963"/>
<dbReference type="Proteomes" id="UP000694851">
    <property type="component" value="Unplaced"/>
</dbReference>
<comment type="catalytic activity">
    <reaction evidence="10">
        <text>S-hexadecanoyl-L-cysteinyl-[protein] + H2O = L-cysteinyl-[protein] + hexadecanoate + H(+)</text>
        <dbReference type="Rhea" id="RHEA:19233"/>
        <dbReference type="Rhea" id="RHEA-COMP:10131"/>
        <dbReference type="Rhea" id="RHEA-COMP:11032"/>
        <dbReference type="ChEBI" id="CHEBI:7896"/>
        <dbReference type="ChEBI" id="CHEBI:15377"/>
        <dbReference type="ChEBI" id="CHEBI:15378"/>
        <dbReference type="ChEBI" id="CHEBI:29950"/>
        <dbReference type="ChEBI" id="CHEBI:74151"/>
        <dbReference type="EC" id="3.1.2.22"/>
    </reaction>
    <physiologicalReaction direction="left-to-right" evidence="10">
        <dbReference type="Rhea" id="RHEA:19234"/>
    </physiologicalReaction>
</comment>